<evidence type="ECO:0000313" key="2">
    <source>
        <dbReference type="Proteomes" id="UP001054252"/>
    </source>
</evidence>
<dbReference type="AlphaFoldDB" id="A0AAV5HTM8"/>
<sequence length="150" mass="16056">MLHQNWNSTAFNDDFDIVLGEFGKDVSSELSSSVIGITLREEGGIEDVNFSSYLTKESVAGVTGRRKGNLQSSLISSSQGDPDLGASAAPSAGKCGCLAGVASNFHGQEFDADVMEDDAGGGAFIRFFTVEILVVFEGEWQWRRRGIVNP</sequence>
<dbReference type="Proteomes" id="UP001054252">
    <property type="component" value="Unassembled WGS sequence"/>
</dbReference>
<gene>
    <name evidence="1" type="ORF">SLEP1_g5961</name>
</gene>
<name>A0AAV5HTM8_9ROSI</name>
<proteinExistence type="predicted"/>
<protein>
    <submittedName>
        <fullName evidence="1">Uncharacterized protein</fullName>
    </submittedName>
</protein>
<keyword evidence="2" id="KW-1185">Reference proteome</keyword>
<comment type="caution">
    <text evidence="1">The sequence shown here is derived from an EMBL/GenBank/DDBJ whole genome shotgun (WGS) entry which is preliminary data.</text>
</comment>
<dbReference type="EMBL" id="BPVZ01000005">
    <property type="protein sequence ID" value="GKU92198.1"/>
    <property type="molecule type" value="Genomic_DNA"/>
</dbReference>
<accession>A0AAV5HTM8</accession>
<reference evidence="1 2" key="1">
    <citation type="journal article" date="2021" name="Commun. Biol.">
        <title>The genome of Shorea leprosula (Dipterocarpaceae) highlights the ecological relevance of drought in aseasonal tropical rainforests.</title>
        <authorList>
            <person name="Ng K.K.S."/>
            <person name="Kobayashi M.J."/>
            <person name="Fawcett J.A."/>
            <person name="Hatakeyama M."/>
            <person name="Paape T."/>
            <person name="Ng C.H."/>
            <person name="Ang C.C."/>
            <person name="Tnah L.H."/>
            <person name="Lee C.T."/>
            <person name="Nishiyama T."/>
            <person name="Sese J."/>
            <person name="O'Brien M.J."/>
            <person name="Copetti D."/>
            <person name="Mohd Noor M.I."/>
            <person name="Ong R.C."/>
            <person name="Putra M."/>
            <person name="Sireger I.Z."/>
            <person name="Indrioko S."/>
            <person name="Kosugi Y."/>
            <person name="Izuno A."/>
            <person name="Isagi Y."/>
            <person name="Lee S.L."/>
            <person name="Shimizu K.K."/>
        </authorList>
    </citation>
    <scope>NUCLEOTIDE SEQUENCE [LARGE SCALE GENOMIC DNA]</scope>
    <source>
        <strain evidence="1">214</strain>
    </source>
</reference>
<evidence type="ECO:0000313" key="1">
    <source>
        <dbReference type="EMBL" id="GKU92198.1"/>
    </source>
</evidence>
<organism evidence="1 2">
    <name type="scientific">Rubroshorea leprosula</name>
    <dbReference type="NCBI Taxonomy" id="152421"/>
    <lineage>
        <taxon>Eukaryota</taxon>
        <taxon>Viridiplantae</taxon>
        <taxon>Streptophyta</taxon>
        <taxon>Embryophyta</taxon>
        <taxon>Tracheophyta</taxon>
        <taxon>Spermatophyta</taxon>
        <taxon>Magnoliopsida</taxon>
        <taxon>eudicotyledons</taxon>
        <taxon>Gunneridae</taxon>
        <taxon>Pentapetalae</taxon>
        <taxon>rosids</taxon>
        <taxon>malvids</taxon>
        <taxon>Malvales</taxon>
        <taxon>Dipterocarpaceae</taxon>
        <taxon>Rubroshorea</taxon>
    </lineage>
</organism>